<keyword evidence="10" id="KW-0732">Signal</keyword>
<dbReference type="GO" id="GO:0006364">
    <property type="term" value="P:rRNA processing"/>
    <property type="evidence" value="ECO:0007669"/>
    <property type="project" value="UniProtKB-KW"/>
</dbReference>
<feature type="signal peptide" evidence="10">
    <location>
        <begin position="1"/>
        <end position="24"/>
    </location>
</feature>
<dbReference type="InterPro" id="IPR012337">
    <property type="entry name" value="RNaseH-like_sf"/>
</dbReference>
<comment type="similarity">
    <text evidence="2">Belongs to the REXO4 family.</text>
</comment>
<dbReference type="GO" id="GO:0008408">
    <property type="term" value="F:3'-5' exonuclease activity"/>
    <property type="evidence" value="ECO:0007669"/>
    <property type="project" value="InterPro"/>
</dbReference>
<dbReference type="AlphaFoldDB" id="A0A286URW2"/>
<dbReference type="InterPro" id="IPR036397">
    <property type="entry name" value="RNaseH_sf"/>
</dbReference>
<dbReference type="SUPFAM" id="SSF53098">
    <property type="entry name" value="Ribonuclease H-like"/>
    <property type="match status" value="1"/>
</dbReference>
<evidence type="ECO:0000256" key="5">
    <source>
        <dbReference type="ARBA" id="ARBA00022722"/>
    </source>
</evidence>
<name>A0A286URW2_9AGAM</name>
<dbReference type="OrthoDB" id="8191639at2759"/>
<evidence type="ECO:0000313" key="12">
    <source>
        <dbReference type="EMBL" id="PAV22343.1"/>
    </source>
</evidence>
<dbReference type="PANTHER" id="PTHR12801:SF45">
    <property type="entry name" value="RNA EXONUCLEASE 4"/>
    <property type="match status" value="1"/>
</dbReference>
<keyword evidence="13" id="KW-1185">Reference proteome</keyword>
<comment type="subcellular location">
    <subcellularLocation>
        <location evidence="1">Nucleus</location>
    </subcellularLocation>
</comment>
<dbReference type="SMART" id="SM00479">
    <property type="entry name" value="EXOIII"/>
    <property type="match status" value="1"/>
</dbReference>
<dbReference type="GO" id="GO:0005634">
    <property type="term" value="C:nucleus"/>
    <property type="evidence" value="ECO:0007669"/>
    <property type="project" value="UniProtKB-SubCell"/>
</dbReference>
<evidence type="ECO:0000256" key="9">
    <source>
        <dbReference type="ARBA" id="ARBA00025599"/>
    </source>
</evidence>
<dbReference type="EMBL" id="NBII01000002">
    <property type="protein sequence ID" value="PAV22343.1"/>
    <property type="molecule type" value="Genomic_DNA"/>
</dbReference>
<evidence type="ECO:0000313" key="13">
    <source>
        <dbReference type="Proteomes" id="UP000217199"/>
    </source>
</evidence>
<feature type="domain" description="Exonuclease" evidence="11">
    <location>
        <begin position="8"/>
        <end position="173"/>
    </location>
</feature>
<evidence type="ECO:0000256" key="8">
    <source>
        <dbReference type="ARBA" id="ARBA00023242"/>
    </source>
</evidence>
<evidence type="ECO:0000256" key="2">
    <source>
        <dbReference type="ARBA" id="ARBA00010489"/>
    </source>
</evidence>
<dbReference type="InterPro" id="IPR047021">
    <property type="entry name" value="REXO1/3/4-like"/>
</dbReference>
<dbReference type="CDD" id="cd06144">
    <property type="entry name" value="REX4_like"/>
    <property type="match status" value="1"/>
</dbReference>
<dbReference type="STRING" id="2282107.A0A286URW2"/>
<evidence type="ECO:0000256" key="6">
    <source>
        <dbReference type="ARBA" id="ARBA00022801"/>
    </source>
</evidence>
<keyword evidence="8" id="KW-0539">Nucleus</keyword>
<keyword evidence="7" id="KW-0269">Exonuclease</keyword>
<dbReference type="Proteomes" id="UP000217199">
    <property type="component" value="Unassembled WGS sequence"/>
</dbReference>
<evidence type="ECO:0000256" key="4">
    <source>
        <dbReference type="ARBA" id="ARBA00022552"/>
    </source>
</evidence>
<comment type="function">
    <text evidence="9">Exoribonuclease involved in ribosome biosynthesis. Involved in the processing of ITS1, the internal transcribed spacer localized between the 18S and 5.8S rRNAs.</text>
</comment>
<dbReference type="GO" id="GO:0003676">
    <property type="term" value="F:nucleic acid binding"/>
    <property type="evidence" value="ECO:0007669"/>
    <property type="project" value="InterPro"/>
</dbReference>
<organism evidence="12 13">
    <name type="scientific">Pyrrhoderma noxium</name>
    <dbReference type="NCBI Taxonomy" id="2282107"/>
    <lineage>
        <taxon>Eukaryota</taxon>
        <taxon>Fungi</taxon>
        <taxon>Dikarya</taxon>
        <taxon>Basidiomycota</taxon>
        <taxon>Agaricomycotina</taxon>
        <taxon>Agaricomycetes</taxon>
        <taxon>Hymenochaetales</taxon>
        <taxon>Hymenochaetaceae</taxon>
        <taxon>Pyrrhoderma</taxon>
    </lineage>
</organism>
<proteinExistence type="inferred from homology"/>
<evidence type="ECO:0000256" key="1">
    <source>
        <dbReference type="ARBA" id="ARBA00004123"/>
    </source>
</evidence>
<evidence type="ECO:0000256" key="10">
    <source>
        <dbReference type="SAM" id="SignalP"/>
    </source>
</evidence>
<keyword evidence="5" id="KW-0540">Nuclease</keyword>
<dbReference type="PANTHER" id="PTHR12801">
    <property type="entry name" value="RNA EXONUCLEASE REXO1 / RECO3 FAMILY MEMBER-RELATED"/>
    <property type="match status" value="1"/>
</dbReference>
<dbReference type="InParanoid" id="A0A286URW2"/>
<dbReference type="InterPro" id="IPR013520">
    <property type="entry name" value="Ribonucl_H"/>
</dbReference>
<accession>A0A286URW2</accession>
<reference evidence="12 13" key="1">
    <citation type="journal article" date="2017" name="Mol. Ecol.">
        <title>Comparative and population genomic landscape of Phellinus noxius: A hypervariable fungus causing root rot in trees.</title>
        <authorList>
            <person name="Chung C.L."/>
            <person name="Lee T.J."/>
            <person name="Akiba M."/>
            <person name="Lee H.H."/>
            <person name="Kuo T.H."/>
            <person name="Liu D."/>
            <person name="Ke H.M."/>
            <person name="Yokoi T."/>
            <person name="Roa M.B."/>
            <person name="Lu M.J."/>
            <person name="Chang Y.Y."/>
            <person name="Ann P.J."/>
            <person name="Tsai J.N."/>
            <person name="Chen C.Y."/>
            <person name="Tzean S.S."/>
            <person name="Ota Y."/>
            <person name="Hattori T."/>
            <person name="Sahashi N."/>
            <person name="Liou R.F."/>
            <person name="Kikuchi T."/>
            <person name="Tsai I.J."/>
        </authorList>
    </citation>
    <scope>NUCLEOTIDE SEQUENCE [LARGE SCALE GENOMIC DNA]</scope>
    <source>
        <strain evidence="12 13">FFPRI411160</strain>
    </source>
</reference>
<keyword evidence="4" id="KW-0698">rRNA processing</keyword>
<dbReference type="InterPro" id="IPR037431">
    <property type="entry name" value="REX4_DEDDh_dom"/>
</dbReference>
<evidence type="ECO:0000256" key="3">
    <source>
        <dbReference type="ARBA" id="ARBA00016937"/>
    </source>
</evidence>
<dbReference type="Gene3D" id="3.30.420.10">
    <property type="entry name" value="Ribonuclease H-like superfamily/Ribonuclease H"/>
    <property type="match status" value="1"/>
</dbReference>
<evidence type="ECO:0000256" key="7">
    <source>
        <dbReference type="ARBA" id="ARBA00022839"/>
    </source>
</evidence>
<protein>
    <recommendedName>
        <fullName evidence="3">RNA exonuclease 4</fullName>
    </recommendedName>
</protein>
<comment type="caution">
    <text evidence="12">The sequence shown here is derived from an EMBL/GenBank/DDBJ whole genome shotgun (WGS) entry which is preliminary data.</text>
</comment>
<keyword evidence="6" id="KW-0378">Hydrolase</keyword>
<sequence length="194" mass="21337">MSQTADKLFLALSTICCGVGPGGSTSMVARVTLVDYRGNIVMDYYVQPTMPVTDYRTSTTGIEAKDLNSSSALPFNTIQSLVAQEIKGKILVGHSLWNDLSVLGIPHPALATRDVALYMPFRNTLQSPNQVVGLQTLIWHLMRRRIQYGKLDSAENARAALDLYRSDSTNWEASISSGKWACALPPSTYSRCYL</sequence>
<evidence type="ECO:0000259" key="11">
    <source>
        <dbReference type="SMART" id="SM00479"/>
    </source>
</evidence>
<gene>
    <name evidence="12" type="ORF">PNOK_0230000</name>
</gene>
<feature type="chain" id="PRO_5013743028" description="RNA exonuclease 4" evidence="10">
    <location>
        <begin position="25"/>
        <end position="194"/>
    </location>
</feature>